<comment type="similarity">
    <text evidence="3 4">Belongs to the bacterial glucokinase family.</text>
</comment>
<keyword evidence="6" id="KW-1185">Reference proteome</keyword>
<dbReference type="PROSITE" id="PS01125">
    <property type="entry name" value="ROK"/>
    <property type="match status" value="1"/>
</dbReference>
<proteinExistence type="inferred from homology"/>
<dbReference type="InterPro" id="IPR050201">
    <property type="entry name" value="Bacterial_glucokinase"/>
</dbReference>
<dbReference type="EMBL" id="SJZB01000027">
    <property type="protein sequence ID" value="TCJ15350.1"/>
    <property type="molecule type" value="Genomic_DNA"/>
</dbReference>
<accession>A0A4R1BE24</accession>
<dbReference type="InterPro" id="IPR043129">
    <property type="entry name" value="ATPase_NBD"/>
</dbReference>
<dbReference type="EC" id="2.7.1.2" evidence="3"/>
<dbReference type="Pfam" id="PF02685">
    <property type="entry name" value="Glucokinase"/>
    <property type="match status" value="1"/>
</dbReference>
<dbReference type="InterPro" id="IPR003836">
    <property type="entry name" value="Glucokinase"/>
</dbReference>
<dbReference type="RefSeq" id="WP_131445991.1">
    <property type="nucleotide sequence ID" value="NZ_SJZB01000027.1"/>
</dbReference>
<evidence type="ECO:0000256" key="4">
    <source>
        <dbReference type="RuleBase" id="RU004046"/>
    </source>
</evidence>
<protein>
    <recommendedName>
        <fullName evidence="3">Glucokinase</fullName>
        <ecNumber evidence="3">2.7.1.2</ecNumber>
    </recommendedName>
    <alternativeName>
        <fullName evidence="3">Glucose kinase</fullName>
    </alternativeName>
</protein>
<dbReference type="GO" id="GO:0005829">
    <property type="term" value="C:cytosol"/>
    <property type="evidence" value="ECO:0007669"/>
    <property type="project" value="TreeGrafter"/>
</dbReference>
<evidence type="ECO:0000256" key="3">
    <source>
        <dbReference type="HAMAP-Rule" id="MF_00524"/>
    </source>
</evidence>
<dbReference type="GO" id="GO:0005536">
    <property type="term" value="F:D-glucose binding"/>
    <property type="evidence" value="ECO:0007669"/>
    <property type="project" value="InterPro"/>
</dbReference>
<dbReference type="Proteomes" id="UP000295443">
    <property type="component" value="Unassembled WGS sequence"/>
</dbReference>
<feature type="binding site" evidence="3">
    <location>
        <begin position="5"/>
        <end position="10"/>
    </location>
    <ligand>
        <name>ATP</name>
        <dbReference type="ChEBI" id="CHEBI:30616"/>
    </ligand>
</feature>
<gene>
    <name evidence="3 5" type="primary">glk</name>
    <name evidence="5" type="ORF">EZJ19_06960</name>
</gene>
<keyword evidence="3" id="KW-0963">Cytoplasm</keyword>
<organism evidence="5 6">
    <name type="scientific">Parasulfuritortus cantonensis</name>
    <dbReference type="NCBI Taxonomy" id="2528202"/>
    <lineage>
        <taxon>Bacteria</taxon>
        <taxon>Pseudomonadati</taxon>
        <taxon>Pseudomonadota</taxon>
        <taxon>Betaproteobacteria</taxon>
        <taxon>Nitrosomonadales</taxon>
        <taxon>Thiobacillaceae</taxon>
        <taxon>Parasulfuritortus</taxon>
    </lineage>
</organism>
<keyword evidence="2 3" id="KW-0418">Kinase</keyword>
<evidence type="ECO:0000256" key="1">
    <source>
        <dbReference type="ARBA" id="ARBA00022679"/>
    </source>
</evidence>
<keyword evidence="1 3" id="KW-0808">Transferase</keyword>
<dbReference type="HAMAP" id="MF_00524">
    <property type="entry name" value="Glucokinase"/>
    <property type="match status" value="1"/>
</dbReference>
<comment type="catalytic activity">
    <reaction evidence="3">
        <text>D-glucose + ATP = D-glucose 6-phosphate + ADP + H(+)</text>
        <dbReference type="Rhea" id="RHEA:17825"/>
        <dbReference type="ChEBI" id="CHEBI:4167"/>
        <dbReference type="ChEBI" id="CHEBI:15378"/>
        <dbReference type="ChEBI" id="CHEBI:30616"/>
        <dbReference type="ChEBI" id="CHEBI:61548"/>
        <dbReference type="ChEBI" id="CHEBI:456216"/>
        <dbReference type="EC" id="2.7.1.2"/>
    </reaction>
</comment>
<evidence type="ECO:0000313" key="6">
    <source>
        <dbReference type="Proteomes" id="UP000295443"/>
    </source>
</evidence>
<dbReference type="SUPFAM" id="SSF53067">
    <property type="entry name" value="Actin-like ATPase domain"/>
    <property type="match status" value="1"/>
</dbReference>
<dbReference type="Gene3D" id="3.40.367.20">
    <property type="match status" value="1"/>
</dbReference>
<comment type="caution">
    <text evidence="5">The sequence shown here is derived from an EMBL/GenBank/DDBJ whole genome shotgun (WGS) entry which is preliminary data.</text>
</comment>
<dbReference type="GO" id="GO:0006096">
    <property type="term" value="P:glycolytic process"/>
    <property type="evidence" value="ECO:0007669"/>
    <property type="project" value="UniProtKB-UniRule"/>
</dbReference>
<sequence>MILVADIGGSNTRLALADVSPDGVTLHDRTAYANAEATSLGDLLARYLADRPRPERACLAVAGPTDGRTVALTNLDWRIDADALAGEFGLPCRLVNDFEAVAWGLAALTPDGLASLQDGRADAGAPRLALGPGTGLGVALGIGAGAGYRALPGEGGHIGFAPTNAEQTSLLRHMQALYGRVSVERILSGSGIADLFAFCRAGSGRPVKRARTPAEVTDAALAGSDPIAAWAMRLFCRILGQTAGDLALVAGARAGVYIAGGIPPRILPLLQDGEFLAGLRDKGRFSDWTAGLPVHVVTDPDVGLKGAALAAR</sequence>
<dbReference type="Gene3D" id="3.30.420.40">
    <property type="match status" value="1"/>
</dbReference>
<dbReference type="CDD" id="cd24008">
    <property type="entry name" value="ASKHA_NBD_GLK"/>
    <property type="match status" value="1"/>
</dbReference>
<evidence type="ECO:0000256" key="2">
    <source>
        <dbReference type="ARBA" id="ARBA00022777"/>
    </source>
</evidence>
<dbReference type="PANTHER" id="PTHR47690:SF1">
    <property type="entry name" value="GLUCOKINASE"/>
    <property type="match status" value="1"/>
</dbReference>
<dbReference type="GO" id="GO:0005524">
    <property type="term" value="F:ATP binding"/>
    <property type="evidence" value="ECO:0007669"/>
    <property type="project" value="UniProtKB-UniRule"/>
</dbReference>
<dbReference type="PANTHER" id="PTHR47690">
    <property type="entry name" value="GLUCOKINASE"/>
    <property type="match status" value="1"/>
</dbReference>
<comment type="subcellular location">
    <subcellularLocation>
        <location evidence="3">Cytoplasm</location>
    </subcellularLocation>
</comment>
<dbReference type="AlphaFoldDB" id="A0A4R1BE24"/>
<dbReference type="OrthoDB" id="257751at2"/>
<keyword evidence="3" id="KW-0324">Glycolysis</keyword>
<name>A0A4R1BE24_9PROT</name>
<dbReference type="NCBIfam" id="TIGR00749">
    <property type="entry name" value="glk"/>
    <property type="match status" value="1"/>
</dbReference>
<reference evidence="5 6" key="1">
    <citation type="submission" date="2019-03" db="EMBL/GenBank/DDBJ databases">
        <title>Genome sequence of Thiobacillaceae bacterium LSR1, a sulfur-oxidizing bacterium isolated from freshwater sediment.</title>
        <authorList>
            <person name="Li S."/>
        </authorList>
    </citation>
    <scope>NUCLEOTIDE SEQUENCE [LARGE SCALE GENOMIC DNA]</scope>
    <source>
        <strain evidence="5 6">LSR1</strain>
    </source>
</reference>
<evidence type="ECO:0000313" key="5">
    <source>
        <dbReference type="EMBL" id="TCJ15350.1"/>
    </source>
</evidence>
<dbReference type="GO" id="GO:0004340">
    <property type="term" value="F:glucokinase activity"/>
    <property type="evidence" value="ECO:0007669"/>
    <property type="project" value="UniProtKB-UniRule"/>
</dbReference>
<dbReference type="InterPro" id="IPR049874">
    <property type="entry name" value="ROK_cs"/>
</dbReference>
<keyword evidence="3" id="KW-0547">Nucleotide-binding</keyword>
<keyword evidence="3" id="KW-0067">ATP-binding</keyword>